<evidence type="ECO:0000259" key="3">
    <source>
        <dbReference type="Pfam" id="PF00888"/>
    </source>
</evidence>
<evidence type="ECO:0000256" key="1">
    <source>
        <dbReference type="ARBA" id="ARBA00006019"/>
    </source>
</evidence>
<keyword evidence="5" id="KW-1185">Reference proteome</keyword>
<feature type="domain" description="Cullin N-terminal" evidence="3">
    <location>
        <begin position="92"/>
        <end position="342"/>
    </location>
</feature>
<feature type="region of interest" description="Disordered" evidence="2">
    <location>
        <begin position="94"/>
        <end position="113"/>
    </location>
</feature>
<evidence type="ECO:0000256" key="2">
    <source>
        <dbReference type="SAM" id="MobiDB-lite"/>
    </source>
</evidence>
<accession>A0AAV6HUA3</accession>
<dbReference type="InterPro" id="IPR016159">
    <property type="entry name" value="Cullin_repeat-like_dom_sf"/>
</dbReference>
<evidence type="ECO:0000313" key="4">
    <source>
        <dbReference type="EMBL" id="KAG5517345.1"/>
    </source>
</evidence>
<dbReference type="Gene3D" id="1.20.1310.10">
    <property type="entry name" value="Cullin Repeats"/>
    <property type="match status" value="2"/>
</dbReference>
<comment type="similarity">
    <text evidence="1">Belongs to the cullin family.</text>
</comment>
<evidence type="ECO:0000313" key="5">
    <source>
        <dbReference type="Proteomes" id="UP000823749"/>
    </source>
</evidence>
<dbReference type="SUPFAM" id="SSF74788">
    <property type="entry name" value="Cullin repeat-like"/>
    <property type="match status" value="1"/>
</dbReference>
<sequence>MPPNKECVKEEEVWSGDHEDEQEVWSSPSNKKCGEIDTSRVVKEATENCTRKSSFSLGDGVIPPKQSTNILDPEGLRRKGRPLCKRKISAVEKAVKKKRQTSKKPLSNEKSKEVEEIAVSHQIGTQESIVNVNLNRKWADHNKALQMIQDMMYMDRTFIPSTRKTPVHELGLNLWKDNIIHSSNIQLRLHDTLLELVQRERTGDVIDRGLMRNVIKMFMDLSSSVYQEDFEKPFLEVSADFYRGESQQFIESCDCGDFLKKAERRLNEDIDRVTHYLDAKSEAKITNVVETEMIKCHMQTLVHIDNSGLVNMIVDDKYEDLGRIGGNALQVATVPMLRQLWKMFNDDTKRNASWMRREEGRGKGKEWVMVGMGMEES</sequence>
<dbReference type="InterPro" id="IPR001373">
    <property type="entry name" value="Cullin_N"/>
</dbReference>
<feature type="compositionally biased region" description="Basic and acidic residues" evidence="2">
    <location>
        <begin position="1"/>
        <end position="17"/>
    </location>
</feature>
<dbReference type="GO" id="GO:0031625">
    <property type="term" value="F:ubiquitin protein ligase binding"/>
    <property type="evidence" value="ECO:0007669"/>
    <property type="project" value="InterPro"/>
</dbReference>
<proteinExistence type="inferred from homology"/>
<comment type="caution">
    <text evidence="4">The sequence shown here is derived from an EMBL/GenBank/DDBJ whole genome shotgun (WGS) entry which is preliminary data.</text>
</comment>
<dbReference type="InterPro" id="IPR045093">
    <property type="entry name" value="Cullin"/>
</dbReference>
<gene>
    <name evidence="4" type="ORF">RHGRI_037932</name>
</gene>
<protein>
    <recommendedName>
        <fullName evidence="3">Cullin N-terminal domain-containing protein</fullName>
    </recommendedName>
</protein>
<name>A0AAV6HUA3_9ERIC</name>
<dbReference type="Proteomes" id="UP000823749">
    <property type="component" value="Chromosome 13"/>
</dbReference>
<dbReference type="AlphaFoldDB" id="A0AAV6HUA3"/>
<dbReference type="EMBL" id="JACTNZ010000013">
    <property type="protein sequence ID" value="KAG5517345.1"/>
    <property type="molecule type" value="Genomic_DNA"/>
</dbReference>
<feature type="region of interest" description="Disordered" evidence="2">
    <location>
        <begin position="1"/>
        <end position="31"/>
    </location>
</feature>
<reference evidence="4 5" key="1">
    <citation type="submission" date="2020-08" db="EMBL/GenBank/DDBJ databases">
        <title>Plant Genome Project.</title>
        <authorList>
            <person name="Zhang R.-G."/>
        </authorList>
    </citation>
    <scope>NUCLEOTIDE SEQUENCE [LARGE SCALE GENOMIC DNA]</scope>
    <source>
        <strain evidence="4">WSP0</strain>
        <tissue evidence="4">Leaf</tissue>
    </source>
</reference>
<dbReference type="FunFam" id="1.20.1310.10:FF:000001">
    <property type="entry name" value="Cullin 3"/>
    <property type="match status" value="1"/>
</dbReference>
<dbReference type="GO" id="GO:0006511">
    <property type="term" value="P:ubiquitin-dependent protein catabolic process"/>
    <property type="evidence" value="ECO:0007669"/>
    <property type="project" value="InterPro"/>
</dbReference>
<dbReference type="Pfam" id="PF00888">
    <property type="entry name" value="Cullin"/>
    <property type="match status" value="1"/>
</dbReference>
<dbReference type="PANTHER" id="PTHR11932">
    <property type="entry name" value="CULLIN"/>
    <property type="match status" value="1"/>
</dbReference>
<organism evidence="4 5">
    <name type="scientific">Rhododendron griersonianum</name>
    <dbReference type="NCBI Taxonomy" id="479676"/>
    <lineage>
        <taxon>Eukaryota</taxon>
        <taxon>Viridiplantae</taxon>
        <taxon>Streptophyta</taxon>
        <taxon>Embryophyta</taxon>
        <taxon>Tracheophyta</taxon>
        <taxon>Spermatophyta</taxon>
        <taxon>Magnoliopsida</taxon>
        <taxon>eudicotyledons</taxon>
        <taxon>Gunneridae</taxon>
        <taxon>Pentapetalae</taxon>
        <taxon>asterids</taxon>
        <taxon>Ericales</taxon>
        <taxon>Ericaceae</taxon>
        <taxon>Ericoideae</taxon>
        <taxon>Rhodoreae</taxon>
        <taxon>Rhododendron</taxon>
    </lineage>
</organism>